<evidence type="ECO:0000256" key="2">
    <source>
        <dbReference type="ARBA" id="ARBA00022448"/>
    </source>
</evidence>
<dbReference type="GO" id="GO:0044718">
    <property type="term" value="P:siderophore transmembrane transport"/>
    <property type="evidence" value="ECO:0007669"/>
    <property type="project" value="TreeGrafter"/>
</dbReference>
<dbReference type="OrthoDB" id="9759247at2"/>
<name>A0A316U3H8_9BACT</name>
<dbReference type="InterPro" id="IPR008969">
    <property type="entry name" value="CarboxyPept-like_regulatory"/>
</dbReference>
<dbReference type="Pfam" id="PF00593">
    <property type="entry name" value="TonB_dep_Rec_b-barrel"/>
    <property type="match status" value="1"/>
</dbReference>
<evidence type="ECO:0000256" key="10">
    <source>
        <dbReference type="SAM" id="SignalP"/>
    </source>
</evidence>
<dbReference type="RefSeq" id="WP_109644707.1">
    <property type="nucleotide sequence ID" value="NZ_QGGB01000002.1"/>
</dbReference>
<evidence type="ECO:0000256" key="5">
    <source>
        <dbReference type="ARBA" id="ARBA00023077"/>
    </source>
</evidence>
<feature type="chain" id="PRO_5016343717" description="Iron complex outermembrane recepter protein" evidence="10">
    <location>
        <begin position="24"/>
        <end position="771"/>
    </location>
</feature>
<evidence type="ECO:0000256" key="3">
    <source>
        <dbReference type="ARBA" id="ARBA00022452"/>
    </source>
</evidence>
<dbReference type="InterPro" id="IPR036942">
    <property type="entry name" value="Beta-barrel_TonB_sf"/>
</dbReference>
<keyword evidence="10" id="KW-0732">Signal</keyword>
<keyword evidence="3 8" id="KW-1134">Transmembrane beta strand</keyword>
<evidence type="ECO:0008006" key="15">
    <source>
        <dbReference type="Google" id="ProtNLM"/>
    </source>
</evidence>
<evidence type="ECO:0000256" key="9">
    <source>
        <dbReference type="RuleBase" id="RU003357"/>
    </source>
</evidence>
<comment type="caution">
    <text evidence="13">The sequence shown here is derived from an EMBL/GenBank/DDBJ whole genome shotgun (WGS) entry which is preliminary data.</text>
</comment>
<keyword evidence="4 8" id="KW-0812">Transmembrane</keyword>
<keyword evidence="7 8" id="KW-0998">Cell outer membrane</keyword>
<evidence type="ECO:0000313" key="14">
    <source>
        <dbReference type="Proteomes" id="UP000245533"/>
    </source>
</evidence>
<gene>
    <name evidence="13" type="ORF">DDZ15_03060</name>
</gene>
<evidence type="ECO:0000259" key="11">
    <source>
        <dbReference type="Pfam" id="PF00593"/>
    </source>
</evidence>
<dbReference type="PANTHER" id="PTHR30069">
    <property type="entry name" value="TONB-DEPENDENT OUTER MEMBRANE RECEPTOR"/>
    <property type="match status" value="1"/>
</dbReference>
<dbReference type="Pfam" id="PF07715">
    <property type="entry name" value="Plug"/>
    <property type="match status" value="1"/>
</dbReference>
<accession>A0A316U3H8</accession>
<dbReference type="Gene3D" id="2.40.170.20">
    <property type="entry name" value="TonB-dependent receptor, beta-barrel domain"/>
    <property type="match status" value="1"/>
</dbReference>
<protein>
    <recommendedName>
        <fullName evidence="15">Iron complex outermembrane recepter protein</fullName>
    </recommendedName>
</protein>
<dbReference type="Proteomes" id="UP000245533">
    <property type="component" value="Unassembled WGS sequence"/>
</dbReference>
<proteinExistence type="inferred from homology"/>
<dbReference type="Pfam" id="PF13715">
    <property type="entry name" value="CarbopepD_reg_2"/>
    <property type="match status" value="1"/>
</dbReference>
<evidence type="ECO:0000256" key="7">
    <source>
        <dbReference type="ARBA" id="ARBA00023237"/>
    </source>
</evidence>
<evidence type="ECO:0000256" key="8">
    <source>
        <dbReference type="PROSITE-ProRule" id="PRU01360"/>
    </source>
</evidence>
<feature type="domain" description="TonB-dependent receptor-like beta-barrel" evidence="11">
    <location>
        <begin position="320"/>
        <end position="732"/>
    </location>
</feature>
<reference evidence="13 14" key="1">
    <citation type="submission" date="2018-05" db="EMBL/GenBank/DDBJ databases">
        <title>Rhodohalobacter halophilus gen. nov., sp. nov., a moderately halophilic member of the family Balneolaceae.</title>
        <authorList>
            <person name="Liu Z.-W."/>
        </authorList>
    </citation>
    <scope>NUCLEOTIDE SEQUENCE [LARGE SCALE GENOMIC DNA]</scope>
    <source>
        <strain evidence="13 14">8A47</strain>
    </source>
</reference>
<keyword evidence="2 8" id="KW-0813">Transport</keyword>
<keyword evidence="6 8" id="KW-0472">Membrane</keyword>
<dbReference type="SUPFAM" id="SSF49464">
    <property type="entry name" value="Carboxypeptidase regulatory domain-like"/>
    <property type="match status" value="1"/>
</dbReference>
<dbReference type="EMBL" id="QGGB01000002">
    <property type="protein sequence ID" value="PWN08006.1"/>
    <property type="molecule type" value="Genomic_DNA"/>
</dbReference>
<keyword evidence="5 9" id="KW-0798">TonB box</keyword>
<dbReference type="AlphaFoldDB" id="A0A316U3H8"/>
<keyword evidence="14" id="KW-1185">Reference proteome</keyword>
<evidence type="ECO:0000256" key="4">
    <source>
        <dbReference type="ARBA" id="ARBA00022692"/>
    </source>
</evidence>
<sequence>MSTLKFFIVLAALCMLLPDITLSDTCAESPDLINLYAENEVSGTVRASDTREPIAGAHVTLMPEQRITVTGSDGSFTITLPAAREEIHLRVSHIGFRTGTLHLSADALDASVDILLDPVASTMSPLTVLAHREMGTPGNELDPEGSALLPIDSGAFLREAGNASGIRRGGFGIDPVLRGLSGSRLNVRLDGLTTTAAACPNRMDPPTSHIRLSDIERVEIHRGPHALEFGPAFGGTVNFVPHETPVMTEFTMSGDLRAGYESNTGHRKTDLRLRTGDEKWSLLLSGGLSGTDDYTAGNSTVVPAGFRSADYGLEGSVHVAENSRLSAGWSQSFIRDADFPALGMDMAQDDTYKLKSGFEWTPARSDVFREIKLNGYWSLVDHEMNNFDRSSFADRSAVALAETESAGFHAKARGLFTNGTFTIAAGLDNQLVDGTRFVEFKTGMRAGQNMEYNLWQGAHVSNLGLYSGMEYFAGEWTLSAGLRADYNMADIDEPAPRFQDRDNSSGYLNLSISGGITRPLSSTTTAGFYIGRGVRSPDVTERFINFLTIGRDGYEYAGNPDLKPEANNQADFVLTSDFGRFRLETNLFASYMTDYISAVFLPDVAPVGMMAPGVREFRNRGNAWFTGFELSADIDLANAWYAGFSSSYTYAAYADDGSAVAEIPPFEASIKTGGAFLAGKVMPEVSVRRVLPQTRFDSEFAETRTPGFWLADIQTRVLVQSGISLTGGVRNLFDKTYYEHLNRRFNPGVNPSGNALYEPGRRFFVELSVLF</sequence>
<dbReference type="GO" id="GO:0009279">
    <property type="term" value="C:cell outer membrane"/>
    <property type="evidence" value="ECO:0007669"/>
    <property type="project" value="UniProtKB-SubCell"/>
</dbReference>
<dbReference type="PANTHER" id="PTHR30069:SF49">
    <property type="entry name" value="OUTER MEMBRANE PROTEIN C"/>
    <property type="match status" value="1"/>
</dbReference>
<dbReference type="InterPro" id="IPR000531">
    <property type="entry name" value="Beta-barrel_TonB"/>
</dbReference>
<feature type="signal peptide" evidence="10">
    <location>
        <begin position="1"/>
        <end position="23"/>
    </location>
</feature>
<dbReference type="InterPro" id="IPR039426">
    <property type="entry name" value="TonB-dep_rcpt-like"/>
</dbReference>
<dbReference type="Gene3D" id="2.170.130.10">
    <property type="entry name" value="TonB-dependent receptor, plug domain"/>
    <property type="match status" value="1"/>
</dbReference>
<evidence type="ECO:0000256" key="1">
    <source>
        <dbReference type="ARBA" id="ARBA00004571"/>
    </source>
</evidence>
<organism evidence="13 14">
    <name type="scientific">Rhodohalobacter mucosus</name>
    <dbReference type="NCBI Taxonomy" id="2079485"/>
    <lineage>
        <taxon>Bacteria</taxon>
        <taxon>Pseudomonadati</taxon>
        <taxon>Balneolota</taxon>
        <taxon>Balneolia</taxon>
        <taxon>Balneolales</taxon>
        <taxon>Balneolaceae</taxon>
        <taxon>Rhodohalobacter</taxon>
    </lineage>
</organism>
<dbReference type="InterPro" id="IPR012910">
    <property type="entry name" value="Plug_dom"/>
</dbReference>
<dbReference type="PROSITE" id="PS52016">
    <property type="entry name" value="TONB_DEPENDENT_REC_3"/>
    <property type="match status" value="1"/>
</dbReference>
<evidence type="ECO:0000313" key="13">
    <source>
        <dbReference type="EMBL" id="PWN08006.1"/>
    </source>
</evidence>
<feature type="domain" description="TonB-dependent receptor plug" evidence="12">
    <location>
        <begin position="167"/>
        <end position="235"/>
    </location>
</feature>
<dbReference type="InterPro" id="IPR037066">
    <property type="entry name" value="Plug_dom_sf"/>
</dbReference>
<dbReference type="Gene3D" id="2.60.40.1120">
    <property type="entry name" value="Carboxypeptidase-like, regulatory domain"/>
    <property type="match status" value="1"/>
</dbReference>
<evidence type="ECO:0000256" key="6">
    <source>
        <dbReference type="ARBA" id="ARBA00023136"/>
    </source>
</evidence>
<comment type="similarity">
    <text evidence="8 9">Belongs to the TonB-dependent receptor family.</text>
</comment>
<dbReference type="GO" id="GO:0015344">
    <property type="term" value="F:siderophore uptake transmembrane transporter activity"/>
    <property type="evidence" value="ECO:0007669"/>
    <property type="project" value="TreeGrafter"/>
</dbReference>
<dbReference type="SUPFAM" id="SSF56935">
    <property type="entry name" value="Porins"/>
    <property type="match status" value="1"/>
</dbReference>
<comment type="subcellular location">
    <subcellularLocation>
        <location evidence="1 8">Cell outer membrane</location>
        <topology evidence="1 8">Multi-pass membrane protein</topology>
    </subcellularLocation>
</comment>
<evidence type="ECO:0000259" key="12">
    <source>
        <dbReference type="Pfam" id="PF07715"/>
    </source>
</evidence>